<dbReference type="PROSITE" id="PS50850">
    <property type="entry name" value="MFS"/>
    <property type="match status" value="1"/>
</dbReference>
<feature type="transmembrane region" description="Helical" evidence="6">
    <location>
        <begin position="94"/>
        <end position="123"/>
    </location>
</feature>
<feature type="transmembrane region" description="Helical" evidence="6">
    <location>
        <begin position="310"/>
        <end position="331"/>
    </location>
</feature>
<feature type="region of interest" description="Disordered" evidence="5">
    <location>
        <begin position="1"/>
        <end position="20"/>
    </location>
</feature>
<accession>A0ABP7DRD2</accession>
<evidence type="ECO:0000313" key="9">
    <source>
        <dbReference type="Proteomes" id="UP001500051"/>
    </source>
</evidence>
<dbReference type="InterPro" id="IPR036259">
    <property type="entry name" value="MFS_trans_sf"/>
</dbReference>
<keyword evidence="3 6" id="KW-1133">Transmembrane helix</keyword>
<feature type="transmembrane region" description="Helical" evidence="6">
    <location>
        <begin position="371"/>
        <end position="396"/>
    </location>
</feature>
<evidence type="ECO:0000313" key="8">
    <source>
        <dbReference type="EMBL" id="GAA3706972.1"/>
    </source>
</evidence>
<dbReference type="Proteomes" id="UP001500051">
    <property type="component" value="Unassembled WGS sequence"/>
</dbReference>
<feature type="transmembrane region" description="Helical" evidence="6">
    <location>
        <begin position="402"/>
        <end position="421"/>
    </location>
</feature>
<dbReference type="Pfam" id="PF07690">
    <property type="entry name" value="MFS_1"/>
    <property type="match status" value="2"/>
</dbReference>
<feature type="transmembrane region" description="Helical" evidence="6">
    <location>
        <begin position="162"/>
        <end position="183"/>
    </location>
</feature>
<dbReference type="RefSeq" id="WP_344812815.1">
    <property type="nucleotide sequence ID" value="NZ_BAAAYX010000010.1"/>
</dbReference>
<proteinExistence type="predicted"/>
<dbReference type="CDD" id="cd17370">
    <property type="entry name" value="MFS_MJ1317_like"/>
    <property type="match status" value="1"/>
</dbReference>
<reference evidence="9" key="1">
    <citation type="journal article" date="2019" name="Int. J. Syst. Evol. Microbiol.">
        <title>The Global Catalogue of Microorganisms (GCM) 10K type strain sequencing project: providing services to taxonomists for standard genome sequencing and annotation.</title>
        <authorList>
            <consortium name="The Broad Institute Genomics Platform"/>
            <consortium name="The Broad Institute Genome Sequencing Center for Infectious Disease"/>
            <person name="Wu L."/>
            <person name="Ma J."/>
        </authorList>
    </citation>
    <scope>NUCLEOTIDE SEQUENCE [LARGE SCALE GENOMIC DNA]</scope>
    <source>
        <strain evidence="9">JCM 16548</strain>
    </source>
</reference>
<evidence type="ECO:0000256" key="5">
    <source>
        <dbReference type="SAM" id="MobiDB-lite"/>
    </source>
</evidence>
<evidence type="ECO:0000259" key="7">
    <source>
        <dbReference type="PROSITE" id="PS50850"/>
    </source>
</evidence>
<dbReference type="PANTHER" id="PTHR23518">
    <property type="entry name" value="C-METHYLTRANSFERASE"/>
    <property type="match status" value="1"/>
</dbReference>
<sequence length="432" mass="44718">MYVTLRGAPENDEPPAPRGLRRRVPGAVLAFGTVSLLTDISSESVAAVLPLYLTAVLGMGPLAYGFFDGIYQGVSAAVRVLGGWWADSTRRPKWVAFVGYLASAVSRIGLLFATGFGAITAVITADRLGKGLRTGPRDALIATASDPADLGRNFGVHRAMDTFGALIGPLIAFAVLAAVPFGLGGFQSVFVFSAAFAILGLVVLAIAVPDLRAGGPPGPPDPTDTPDASPARGRVALRLSDLSRPELRRVLVVAGLLGLVTVGDGFIYLALSDRGSVAATYFPLLFVGTNVAYLALAIPLGKVADRIGRGLVFLAGHAVLLGVYALAASTIGGIGTLVMVLLLLGTFYAATDGVLSALATQTVPEESRASGIAAAQTVVALSRFVSSIAFGLMWQLGGRTEALWVMSAALVVALVGATWFMRPMLQARRVDV</sequence>
<feature type="domain" description="Major facilitator superfamily (MFS) profile" evidence="7">
    <location>
        <begin position="27"/>
        <end position="425"/>
    </location>
</feature>
<feature type="transmembrane region" description="Helical" evidence="6">
    <location>
        <begin position="250"/>
        <end position="271"/>
    </location>
</feature>
<evidence type="ECO:0000256" key="3">
    <source>
        <dbReference type="ARBA" id="ARBA00022989"/>
    </source>
</evidence>
<dbReference type="PANTHER" id="PTHR23518:SF2">
    <property type="entry name" value="MAJOR FACILITATOR SUPERFAMILY TRANSPORTER"/>
    <property type="match status" value="1"/>
</dbReference>
<evidence type="ECO:0000256" key="1">
    <source>
        <dbReference type="ARBA" id="ARBA00004651"/>
    </source>
</evidence>
<organism evidence="8 9">
    <name type="scientific">Microlunatus aurantiacus</name>
    <dbReference type="NCBI Taxonomy" id="446786"/>
    <lineage>
        <taxon>Bacteria</taxon>
        <taxon>Bacillati</taxon>
        <taxon>Actinomycetota</taxon>
        <taxon>Actinomycetes</taxon>
        <taxon>Propionibacteriales</taxon>
        <taxon>Propionibacteriaceae</taxon>
        <taxon>Microlunatus</taxon>
    </lineage>
</organism>
<keyword evidence="2 6" id="KW-0812">Transmembrane</keyword>
<dbReference type="Gene3D" id="1.20.1250.20">
    <property type="entry name" value="MFS general substrate transporter like domains"/>
    <property type="match status" value="1"/>
</dbReference>
<dbReference type="EMBL" id="BAAAYX010000010">
    <property type="protein sequence ID" value="GAA3706972.1"/>
    <property type="molecule type" value="Genomic_DNA"/>
</dbReference>
<feature type="transmembrane region" description="Helical" evidence="6">
    <location>
        <begin position="45"/>
        <end position="67"/>
    </location>
</feature>
<gene>
    <name evidence="8" type="ORF">GCM10022204_26090</name>
</gene>
<protein>
    <submittedName>
        <fullName evidence="8">MFS transporter</fullName>
    </submittedName>
</protein>
<feature type="transmembrane region" description="Helical" evidence="6">
    <location>
        <begin position="277"/>
        <end position="298"/>
    </location>
</feature>
<dbReference type="InterPro" id="IPR011701">
    <property type="entry name" value="MFS"/>
</dbReference>
<evidence type="ECO:0000256" key="4">
    <source>
        <dbReference type="ARBA" id="ARBA00023136"/>
    </source>
</evidence>
<evidence type="ECO:0000256" key="2">
    <source>
        <dbReference type="ARBA" id="ARBA00022692"/>
    </source>
</evidence>
<name>A0ABP7DRD2_9ACTN</name>
<feature type="transmembrane region" description="Helical" evidence="6">
    <location>
        <begin position="337"/>
        <end position="359"/>
    </location>
</feature>
<comment type="subcellular location">
    <subcellularLocation>
        <location evidence="1">Cell membrane</location>
        <topology evidence="1">Multi-pass membrane protein</topology>
    </subcellularLocation>
</comment>
<dbReference type="InterPro" id="IPR020846">
    <property type="entry name" value="MFS_dom"/>
</dbReference>
<feature type="transmembrane region" description="Helical" evidence="6">
    <location>
        <begin position="189"/>
        <end position="208"/>
    </location>
</feature>
<comment type="caution">
    <text evidence="8">The sequence shown here is derived from an EMBL/GenBank/DDBJ whole genome shotgun (WGS) entry which is preliminary data.</text>
</comment>
<keyword evidence="4 6" id="KW-0472">Membrane</keyword>
<keyword evidence="9" id="KW-1185">Reference proteome</keyword>
<dbReference type="SUPFAM" id="SSF103473">
    <property type="entry name" value="MFS general substrate transporter"/>
    <property type="match status" value="1"/>
</dbReference>
<evidence type="ECO:0000256" key="6">
    <source>
        <dbReference type="SAM" id="Phobius"/>
    </source>
</evidence>